<gene>
    <name evidence="2" type="ORF">HU230_19775</name>
</gene>
<reference evidence="2" key="1">
    <citation type="submission" date="2020-06" db="EMBL/GenBank/DDBJ databases">
        <title>Whole Genome Sequence of Bradyrhizobium sp. Strain 66S1MB.</title>
        <authorList>
            <person name="Bromfield E."/>
            <person name="Cloutier S."/>
        </authorList>
    </citation>
    <scope>NUCLEOTIDE SEQUENCE</scope>
    <source>
        <strain evidence="2">66S1MB</strain>
    </source>
</reference>
<dbReference type="AlphaFoldDB" id="A0A973WMX9"/>
<organism evidence="2">
    <name type="scientific">Bradyrhizobium quebecense</name>
    <dbReference type="NCBI Taxonomy" id="2748629"/>
    <lineage>
        <taxon>Bacteria</taxon>
        <taxon>Pseudomonadati</taxon>
        <taxon>Pseudomonadota</taxon>
        <taxon>Alphaproteobacteria</taxon>
        <taxon>Hyphomicrobiales</taxon>
        <taxon>Nitrobacteraceae</taxon>
        <taxon>Bradyrhizobium</taxon>
    </lineage>
</organism>
<dbReference type="EMBL" id="JABWSX010000001">
    <property type="protein sequence ID" value="NVL07944.1"/>
    <property type="molecule type" value="Genomic_DNA"/>
</dbReference>
<protein>
    <submittedName>
        <fullName evidence="2">Uncharacterized protein</fullName>
    </submittedName>
</protein>
<evidence type="ECO:0000256" key="1">
    <source>
        <dbReference type="SAM" id="MobiDB-lite"/>
    </source>
</evidence>
<comment type="caution">
    <text evidence="2">The sequence shown here is derived from an EMBL/GenBank/DDBJ whole genome shotgun (WGS) entry which is preliminary data.</text>
</comment>
<name>A0A973WMX9_9BRAD</name>
<proteinExistence type="predicted"/>
<accession>A0A973WMX9</accession>
<dbReference type="RefSeq" id="WP_176531540.1">
    <property type="nucleotide sequence ID" value="NZ_CP088022.1"/>
</dbReference>
<sequence>MSLLGFDAVGRLALGQVRQASPVNISLPAATGSFALVGVAATFKLSEAVTVGGYVLAGVAAGGKITETAAPGAFALSLKAATFGTSFGAAPGAFTLTGNAANEPVVEDADPGAFTWTGNDAPLIRTGFDYDVQQGGIGHYLEEMERARQLQRITRNPGVPIDRRSRPRFQPIGRPLVAPPAPAVDMRAVERERMAAQMTAAAAQKKRRDEEALLLLAC</sequence>
<evidence type="ECO:0000313" key="2">
    <source>
        <dbReference type="EMBL" id="NVL07944.1"/>
    </source>
</evidence>
<feature type="region of interest" description="Disordered" evidence="1">
    <location>
        <begin position="157"/>
        <end position="177"/>
    </location>
</feature>